<proteinExistence type="predicted"/>
<dbReference type="AlphaFoldDB" id="K4APM5"/>
<dbReference type="HOGENOM" id="CLU_086824_0_0_1"/>
<dbReference type="Proteomes" id="UP000004995">
    <property type="component" value="Unassembled WGS sequence"/>
</dbReference>
<reference evidence="2" key="1">
    <citation type="journal article" date="2012" name="Nat. Biotechnol.">
        <title>Reference genome sequence of the model plant Setaria.</title>
        <authorList>
            <person name="Bennetzen J.L."/>
            <person name="Schmutz J."/>
            <person name="Wang H."/>
            <person name="Percifield R."/>
            <person name="Hawkins J."/>
            <person name="Pontaroli A.C."/>
            <person name="Estep M."/>
            <person name="Feng L."/>
            <person name="Vaughn J.N."/>
            <person name="Grimwood J."/>
            <person name="Jenkins J."/>
            <person name="Barry K."/>
            <person name="Lindquist E."/>
            <person name="Hellsten U."/>
            <person name="Deshpande S."/>
            <person name="Wang X."/>
            <person name="Wu X."/>
            <person name="Mitros T."/>
            <person name="Triplett J."/>
            <person name="Yang X."/>
            <person name="Ye C.Y."/>
            <person name="Mauro-Herrera M."/>
            <person name="Wang L."/>
            <person name="Li P."/>
            <person name="Sharma M."/>
            <person name="Sharma R."/>
            <person name="Ronald P.C."/>
            <person name="Panaud O."/>
            <person name="Kellogg E.A."/>
            <person name="Brutnell T.P."/>
            <person name="Doust A.N."/>
            <person name="Tuskan G.A."/>
            <person name="Rokhsar D."/>
            <person name="Devos K.M."/>
        </authorList>
    </citation>
    <scope>NUCLEOTIDE SEQUENCE [LARGE SCALE GENOMIC DNA]</scope>
    <source>
        <strain evidence="2">cv. Yugu1</strain>
    </source>
</reference>
<dbReference type="GO" id="GO:0009827">
    <property type="term" value="P:plant-type cell wall modification"/>
    <property type="evidence" value="ECO:0000318"/>
    <property type="project" value="GO_Central"/>
</dbReference>
<accession>K4APM5</accession>
<dbReference type="GO" id="GO:0009505">
    <property type="term" value="C:plant-type cell wall"/>
    <property type="evidence" value="ECO:0000318"/>
    <property type="project" value="GO_Central"/>
</dbReference>
<keyword evidence="2" id="KW-1185">Reference proteome</keyword>
<dbReference type="InParanoid" id="K4APM5"/>
<evidence type="ECO:0008006" key="3">
    <source>
        <dbReference type="Google" id="ProtNLM"/>
    </source>
</evidence>
<evidence type="ECO:0000313" key="1">
    <source>
        <dbReference type="EnsemblPlants" id="KQK85597"/>
    </source>
</evidence>
<evidence type="ECO:0000313" key="2">
    <source>
        <dbReference type="Proteomes" id="UP000004995"/>
    </source>
</evidence>
<dbReference type="EnsemblPlants" id="KQK85597">
    <property type="protein sequence ID" value="KQK85597"/>
    <property type="gene ID" value="SETIT_040873mg"/>
</dbReference>
<sequence length="280" mass="29842">MGPGIHSVYERIIPVRGFLPTHPALRPPLPLARASSSARPYLSRSPVAAATLPANPCLFGRATPFGSLSSMHVLAAVVLTAFAAAASTCAAAGANKPLLVENLPASAEAKDFIRAGCNETCIRRPDAARACYELLLPYAASINSSYNRASLAITTVMVSKLTDLAKDLRSFGEAGKLEGCIRMLDETVAGARDQVLPALDRISAIADDKLKAKDPGFLLVWSWFVGVDNNFVKCWDGGLKRIMDLVPSSIVADHSEYAAAAIIFRPRLKWAPQSPDGENP</sequence>
<name>K4APM5_SETIT</name>
<reference evidence="1" key="2">
    <citation type="submission" date="2018-08" db="UniProtKB">
        <authorList>
            <consortium name="EnsemblPlants"/>
        </authorList>
    </citation>
    <scope>IDENTIFICATION</scope>
    <source>
        <strain evidence="1">Yugu1</strain>
    </source>
</reference>
<dbReference type="Gramene" id="KQK85597">
    <property type="protein sequence ID" value="KQK85597"/>
    <property type="gene ID" value="SETIT_040873mg"/>
</dbReference>
<dbReference type="GO" id="GO:0004857">
    <property type="term" value="F:enzyme inhibitor activity"/>
    <property type="evidence" value="ECO:0000318"/>
    <property type="project" value="GO_Central"/>
</dbReference>
<organism evidence="1 2">
    <name type="scientific">Setaria italica</name>
    <name type="common">Foxtail millet</name>
    <name type="synonym">Panicum italicum</name>
    <dbReference type="NCBI Taxonomy" id="4555"/>
    <lineage>
        <taxon>Eukaryota</taxon>
        <taxon>Viridiplantae</taxon>
        <taxon>Streptophyta</taxon>
        <taxon>Embryophyta</taxon>
        <taxon>Tracheophyta</taxon>
        <taxon>Spermatophyta</taxon>
        <taxon>Magnoliopsida</taxon>
        <taxon>Liliopsida</taxon>
        <taxon>Poales</taxon>
        <taxon>Poaceae</taxon>
        <taxon>PACMAD clade</taxon>
        <taxon>Panicoideae</taxon>
        <taxon>Panicodae</taxon>
        <taxon>Paniceae</taxon>
        <taxon>Cenchrinae</taxon>
        <taxon>Setaria</taxon>
    </lineage>
</organism>
<protein>
    <recommendedName>
        <fullName evidence="3">Pectinesterase inhibitor domain-containing protein</fullName>
    </recommendedName>
</protein>
<dbReference type="eggNOG" id="ENOG502R4TD">
    <property type="taxonomic scope" value="Eukaryota"/>
</dbReference>